<evidence type="ECO:0000313" key="1">
    <source>
        <dbReference type="EMBL" id="MEI4801996.1"/>
    </source>
</evidence>
<dbReference type="Proteomes" id="UP001372526">
    <property type="component" value="Unassembled WGS sequence"/>
</dbReference>
<dbReference type="EMBL" id="JBAWSX010000006">
    <property type="protein sequence ID" value="MEI4801996.1"/>
    <property type="molecule type" value="Genomic_DNA"/>
</dbReference>
<comment type="caution">
    <text evidence="1">The sequence shown here is derived from an EMBL/GenBank/DDBJ whole genome shotgun (WGS) entry which is preliminary data.</text>
</comment>
<name>A0ABU8FJA3_9BACI</name>
<gene>
    <name evidence="1" type="ORF">WAZ07_11790</name>
</gene>
<keyword evidence="2" id="KW-1185">Reference proteome</keyword>
<organism evidence="1 2">
    <name type="scientific">Bacillus bruguierae</name>
    <dbReference type="NCBI Taxonomy" id="3127667"/>
    <lineage>
        <taxon>Bacteria</taxon>
        <taxon>Bacillati</taxon>
        <taxon>Bacillota</taxon>
        <taxon>Bacilli</taxon>
        <taxon>Bacillales</taxon>
        <taxon>Bacillaceae</taxon>
        <taxon>Bacillus</taxon>
    </lineage>
</organism>
<dbReference type="RefSeq" id="WP_336472612.1">
    <property type="nucleotide sequence ID" value="NZ_JBAWSX010000006.1"/>
</dbReference>
<proteinExistence type="predicted"/>
<accession>A0ABU8FJA3</accession>
<evidence type="ECO:0000313" key="2">
    <source>
        <dbReference type="Proteomes" id="UP001372526"/>
    </source>
</evidence>
<reference evidence="1 2" key="1">
    <citation type="submission" date="2024-01" db="EMBL/GenBank/DDBJ databases">
        <title>Seven novel Bacillus-like species.</title>
        <authorList>
            <person name="Liu G."/>
        </authorList>
    </citation>
    <scope>NUCLEOTIDE SEQUENCE [LARGE SCALE GENOMIC DNA]</scope>
    <source>
        <strain evidence="1 2">FJAT-51639</strain>
    </source>
</reference>
<protein>
    <submittedName>
        <fullName evidence="1">Uncharacterized protein</fullName>
    </submittedName>
</protein>
<sequence length="191" mass="21034">MSNIFHRRACEFLDTCDGLKIPKVFPKVPWLPDSTMSEVERVLKIGYGTSVVDMFKEIGDNEELLPTVISYLVATNKVNPFVNPRIDEHFHGFNDQIRDLFNFSVGKDDVDVAAIHDIAQLSAQAFDEKEEENGNYTDCCNAVSDTIKAVGTYYVVGGAAGVALSTVVAGVMVADSAPLARMACRRIFPEH</sequence>